<keyword evidence="1" id="KW-0560">Oxidoreductase</keyword>
<name>A0ABW9JHV2_9SPHI</name>
<dbReference type="Pfam" id="PF01408">
    <property type="entry name" value="GFO_IDH_MocA"/>
    <property type="match status" value="1"/>
</dbReference>
<reference evidence="4 5" key="1">
    <citation type="submission" date="2024-12" db="EMBL/GenBank/DDBJ databases">
        <authorList>
            <person name="Hu S."/>
        </authorList>
    </citation>
    <scope>NUCLEOTIDE SEQUENCE [LARGE SCALE GENOMIC DNA]</scope>
    <source>
        <strain evidence="4 5">P-25</strain>
    </source>
</reference>
<organism evidence="4 5">
    <name type="scientific">Pedobacter helvus</name>
    <dbReference type="NCBI Taxonomy" id="2563444"/>
    <lineage>
        <taxon>Bacteria</taxon>
        <taxon>Pseudomonadati</taxon>
        <taxon>Bacteroidota</taxon>
        <taxon>Sphingobacteriia</taxon>
        <taxon>Sphingobacteriales</taxon>
        <taxon>Sphingobacteriaceae</taxon>
        <taxon>Pedobacter</taxon>
    </lineage>
</organism>
<proteinExistence type="predicted"/>
<dbReference type="SUPFAM" id="SSF51735">
    <property type="entry name" value="NAD(P)-binding Rossmann-fold domains"/>
    <property type="match status" value="1"/>
</dbReference>
<dbReference type="RefSeq" id="WP_138730830.1">
    <property type="nucleotide sequence ID" value="NZ_SRMP02000017.1"/>
</dbReference>
<dbReference type="Gene3D" id="3.40.50.720">
    <property type="entry name" value="NAD(P)-binding Rossmann-like Domain"/>
    <property type="match status" value="1"/>
</dbReference>
<evidence type="ECO:0000313" key="4">
    <source>
        <dbReference type="EMBL" id="MFN0291990.1"/>
    </source>
</evidence>
<dbReference type="SUPFAM" id="SSF55347">
    <property type="entry name" value="Glyceraldehyde-3-phosphate dehydrogenase-like, C-terminal domain"/>
    <property type="match status" value="1"/>
</dbReference>
<dbReference type="InterPro" id="IPR000683">
    <property type="entry name" value="Gfo/Idh/MocA-like_OxRdtase_N"/>
</dbReference>
<feature type="domain" description="GFO/IDH/MocA-like oxidoreductase" evidence="3">
    <location>
        <begin position="132"/>
        <end position="257"/>
    </location>
</feature>
<dbReference type="Pfam" id="PF22725">
    <property type="entry name" value="GFO_IDH_MocA_C3"/>
    <property type="match status" value="1"/>
</dbReference>
<dbReference type="InterPro" id="IPR050463">
    <property type="entry name" value="Gfo/Idh/MocA_oxidrdct_glycsds"/>
</dbReference>
<evidence type="ECO:0000259" key="2">
    <source>
        <dbReference type="Pfam" id="PF01408"/>
    </source>
</evidence>
<dbReference type="Proteomes" id="UP001517367">
    <property type="component" value="Unassembled WGS sequence"/>
</dbReference>
<accession>A0ABW9JHV2</accession>
<evidence type="ECO:0000259" key="3">
    <source>
        <dbReference type="Pfam" id="PF22725"/>
    </source>
</evidence>
<sequence>MKEIKWGIIGCGDVTEVKSGPAFNKVNNSQLVAVMRRDAAKAADYAKRHGVPKWYSNASDLINDPEVNAIYIATPPLQHEEYTIAALAAGKPVYVEKPMALNSAAAQRMAEASEKYGIKLVVAHYRRAQPLFLKIKSLLAEKTIGEVRFVDLKMLQPAASNVIANSEENWRINPAISGGGLFHDLAPHQLDLMLYYFGEAVNFHGLASKNNATAVADLVTGHIEFENNVVFNGLWCFSVPKNEQADTCEIVGTKGKITFSVFGQYIKINTEGKEETLNFEPLQHVEQPMIEKVVAYFSGEGENPCSADEALKTMKIMDAFTNSKS</sequence>
<protein>
    <submittedName>
        <fullName evidence="4">Gfo/Idh/MocA family protein</fullName>
    </submittedName>
</protein>
<dbReference type="Gene3D" id="3.30.360.10">
    <property type="entry name" value="Dihydrodipicolinate Reductase, domain 2"/>
    <property type="match status" value="1"/>
</dbReference>
<dbReference type="InterPro" id="IPR036291">
    <property type="entry name" value="NAD(P)-bd_dom_sf"/>
</dbReference>
<evidence type="ECO:0000256" key="1">
    <source>
        <dbReference type="ARBA" id="ARBA00023002"/>
    </source>
</evidence>
<feature type="domain" description="Gfo/Idh/MocA-like oxidoreductase N-terminal" evidence="2">
    <location>
        <begin position="4"/>
        <end position="124"/>
    </location>
</feature>
<dbReference type="InterPro" id="IPR055170">
    <property type="entry name" value="GFO_IDH_MocA-like_dom"/>
</dbReference>
<gene>
    <name evidence="4" type="ORF">E5L68_011350</name>
</gene>
<dbReference type="PANTHER" id="PTHR43818">
    <property type="entry name" value="BCDNA.GH03377"/>
    <property type="match status" value="1"/>
</dbReference>
<comment type="caution">
    <text evidence="4">The sequence shown here is derived from an EMBL/GenBank/DDBJ whole genome shotgun (WGS) entry which is preliminary data.</text>
</comment>
<dbReference type="PANTHER" id="PTHR43818:SF11">
    <property type="entry name" value="BCDNA.GH03377"/>
    <property type="match status" value="1"/>
</dbReference>
<keyword evidence="5" id="KW-1185">Reference proteome</keyword>
<evidence type="ECO:0000313" key="5">
    <source>
        <dbReference type="Proteomes" id="UP001517367"/>
    </source>
</evidence>
<dbReference type="EMBL" id="SRMP02000017">
    <property type="protein sequence ID" value="MFN0291990.1"/>
    <property type="molecule type" value="Genomic_DNA"/>
</dbReference>